<dbReference type="Proteomes" id="UP000225889">
    <property type="component" value="Unassembled WGS sequence"/>
</dbReference>
<dbReference type="EMBL" id="PDYF01000040">
    <property type="protein sequence ID" value="PHU34069.1"/>
    <property type="molecule type" value="Genomic_DNA"/>
</dbReference>
<dbReference type="AlphaFoldDB" id="A0A2G3DSR8"/>
<dbReference type="PANTHER" id="PTHR32305:SF15">
    <property type="entry name" value="PROTEIN RHSA-RELATED"/>
    <property type="match status" value="1"/>
</dbReference>
<proteinExistence type="predicted"/>
<dbReference type="RefSeq" id="WP_143484031.1">
    <property type="nucleotide sequence ID" value="NZ_PDYF01000040.1"/>
</dbReference>
<comment type="caution">
    <text evidence="1">The sequence shown here is derived from an EMBL/GenBank/DDBJ whole genome shotgun (WGS) entry which is preliminary data.</text>
</comment>
<evidence type="ECO:0000313" key="1">
    <source>
        <dbReference type="EMBL" id="PHU34069.1"/>
    </source>
</evidence>
<organism evidence="1 2">
    <name type="scientific">Pseudobutyrivibrio ruminis</name>
    <dbReference type="NCBI Taxonomy" id="46206"/>
    <lineage>
        <taxon>Bacteria</taxon>
        <taxon>Bacillati</taxon>
        <taxon>Bacillota</taxon>
        <taxon>Clostridia</taxon>
        <taxon>Lachnospirales</taxon>
        <taxon>Lachnospiraceae</taxon>
        <taxon>Pseudobutyrivibrio</taxon>
    </lineage>
</organism>
<gene>
    <name evidence="1" type="ORF">CSX01_11960</name>
</gene>
<feature type="non-terminal residue" evidence="1">
    <location>
        <position position="1"/>
    </location>
</feature>
<dbReference type="PANTHER" id="PTHR32305">
    <property type="match status" value="1"/>
</dbReference>
<evidence type="ECO:0000313" key="2">
    <source>
        <dbReference type="Proteomes" id="UP000225889"/>
    </source>
</evidence>
<sequence length="343" mass="38488">LDELGTGMYLTGTDGAAVGTYAYDEFGRTFNPGNGKHDGIAYTKNGNIIQPLAFTGYQHDEMTDSYFAQARYYDAEVGRFVSEDKVRGYKAKPDSINHYLYCWNRPANLVDLDGREPTSDSSYTDNSNIVYIYYTEPFEEAAEWQRDQIEDTGMNVEMVAISELAEGYSDQTTACTDAFVDAWNDMPDSVNAVYIYSHGNERGIHFGSEGEYDKIDALTIDGKNQAGKDVAADFSALEQKNVNVLNLISCNGGHVDAYEINKTNPAFELAGLIGEGNYVYAWDGSVSVGYYCSWYTNLFDLGWYPHLSNRQHRFNVLINDYGYPDRDPYGLVKYEGYDNTCGE</sequence>
<reference evidence="1 2" key="2">
    <citation type="submission" date="2017-10" db="EMBL/GenBank/DDBJ databases">
        <authorList>
            <person name="Banno H."/>
            <person name="Chua N.-H."/>
        </authorList>
    </citation>
    <scope>NUCLEOTIDE SEQUENCE [LARGE SCALE GENOMIC DNA]</scope>
    <source>
        <strain evidence="1 2">JK626</strain>
    </source>
</reference>
<accession>A0A2G3DSR8</accession>
<dbReference type="NCBIfam" id="TIGR03696">
    <property type="entry name" value="Rhs_assc_core"/>
    <property type="match status" value="1"/>
</dbReference>
<reference evidence="1 2" key="1">
    <citation type="submission" date="2017-10" db="EMBL/GenBank/DDBJ databases">
        <title>Resolving the taxonomy of Roseburia spp., Eubacterium rectale and Agathobacter spp. through phylogenomic analysis.</title>
        <authorList>
            <person name="Sheridan P.O."/>
            <person name="Walker A.W."/>
            <person name="Duncan S.H."/>
            <person name="Scott K.P."/>
            <person name="Toole P.W.O."/>
            <person name="Luis P."/>
            <person name="Flint H.J."/>
        </authorList>
    </citation>
    <scope>NUCLEOTIDE SEQUENCE [LARGE SCALE GENOMIC DNA]</scope>
    <source>
        <strain evidence="1 2">JK626</strain>
    </source>
</reference>
<dbReference type="InterPro" id="IPR050708">
    <property type="entry name" value="T6SS_VgrG/RHS"/>
</dbReference>
<dbReference type="InterPro" id="IPR022385">
    <property type="entry name" value="Rhs_assc_core"/>
</dbReference>
<evidence type="ECO:0008006" key="3">
    <source>
        <dbReference type="Google" id="ProtNLM"/>
    </source>
</evidence>
<name>A0A2G3DSR8_9FIRM</name>
<protein>
    <recommendedName>
        <fullName evidence="3">RHS repeat-associated core domain-containing protein</fullName>
    </recommendedName>
</protein>
<dbReference type="Gene3D" id="2.180.10.10">
    <property type="entry name" value="RHS repeat-associated core"/>
    <property type="match status" value="1"/>
</dbReference>